<protein>
    <recommendedName>
        <fullName evidence="12">DNA primase</fullName>
        <ecNumber evidence="12">2.7.7.101</ecNumber>
    </recommendedName>
</protein>
<dbReference type="Gene3D" id="3.40.1360.10">
    <property type="match status" value="1"/>
</dbReference>
<dbReference type="InterPro" id="IPR034151">
    <property type="entry name" value="TOPRIM_DnaG_bac"/>
</dbReference>
<keyword evidence="9" id="KW-0460">Magnesium</keyword>
<evidence type="ECO:0000256" key="8">
    <source>
        <dbReference type="ARBA" id="ARBA00022833"/>
    </source>
</evidence>
<evidence type="ECO:0000256" key="10">
    <source>
        <dbReference type="ARBA" id="ARBA00023125"/>
    </source>
</evidence>
<dbReference type="InterPro" id="IPR013264">
    <property type="entry name" value="DNAG_N"/>
</dbReference>
<dbReference type="NCBIfam" id="TIGR01391">
    <property type="entry name" value="dnaG"/>
    <property type="match status" value="1"/>
</dbReference>
<gene>
    <name evidence="12 14" type="primary">dnaG</name>
    <name evidence="14" type="ORF">LHA26_00755</name>
</gene>
<sequence length="627" mass="67636">MASRESEGPVGGDGRARRAGGGGGFALLSNAFLDELRARTLLSALIGRTLKLHKAGPEYKACCPFHHEKTPSFYVNDSKQFYHCFGCGAHGDAIRWMTDQRGLPFMDAVKELADAAGMALPAPDPASRERAERAAGLQDVTAAAAAFYAQRLAAPAGAEARAYLARRGLDAATIAEFGLGYAPAGRRALAEALTRFPEAMLVESGMLIRPESGETYDRFRERLIIPIADRRGRVIAFGGRILGTGEPKYLNSPETPLFDKGATLFNLHRAAAASRKSGRLIVVEGYLDVIALAQAGIGEAVAPLGTALTERQLEAAWALADAPILCMDGDAAGRKAAVRAAERAMPLLRPGKSLAFVTLPAGIDPDDLVRSGGAAAMEAALAQPLPLLRLIYEHERAAGDMAQPEQRAGLRRRLEALAASCTDPIVAQEFKRSFNDLFFEDFGWKRGERRAIASAVLHSEPRQPGDVGGLVLRQLLYGLSRHPQVLRRHAERLAHLPIDQPRLARWRDTLVAAALRGADLEGDCIDHILAADGLAQVLEQRLTRDLRFAFTSEAADEERRIAVLEGLIAFLCEERELDEGLRGLDRAAVEDGAGDGYLAIEAERQYLRARRAELFAAASFLGSGGQD</sequence>
<dbReference type="RefSeq" id="WP_252166853.1">
    <property type="nucleotide sequence ID" value="NZ_CP084930.1"/>
</dbReference>
<keyword evidence="5 12" id="KW-0235">DNA replication</keyword>
<reference evidence="14" key="1">
    <citation type="journal article" date="2022" name="Toxins">
        <title>Genomic Analysis of Sphingopyxis sp. USTB-05 for Biodegrading Cyanobacterial Hepatotoxins.</title>
        <authorList>
            <person name="Liu C."/>
            <person name="Xu Q."/>
            <person name="Zhao Z."/>
            <person name="Zhang H."/>
            <person name="Liu X."/>
            <person name="Yin C."/>
            <person name="Liu Y."/>
            <person name="Yan H."/>
        </authorList>
    </citation>
    <scope>NUCLEOTIDE SEQUENCE</scope>
    <source>
        <strain evidence="14">NBD5</strain>
    </source>
</reference>
<evidence type="ECO:0000256" key="2">
    <source>
        <dbReference type="ARBA" id="ARBA00022515"/>
    </source>
</evidence>
<feature type="zinc finger region" description="CHC2-type" evidence="12">
    <location>
        <begin position="63"/>
        <end position="87"/>
    </location>
</feature>
<evidence type="ECO:0000256" key="4">
    <source>
        <dbReference type="ARBA" id="ARBA00022695"/>
    </source>
</evidence>
<dbReference type="EC" id="2.7.7.101" evidence="12"/>
<keyword evidence="11 12" id="KW-0804">Transcription</keyword>
<keyword evidence="7 12" id="KW-0863">Zinc-finger</keyword>
<keyword evidence="10 12" id="KW-0238">DNA-binding</keyword>
<keyword evidence="15" id="KW-1185">Reference proteome</keyword>
<dbReference type="InterPro" id="IPR006171">
    <property type="entry name" value="TOPRIM_dom"/>
</dbReference>
<keyword evidence="4 12" id="KW-0548">Nucleotidyltransferase</keyword>
<comment type="function">
    <text evidence="12">RNA polymerase that catalyzes the synthesis of short RNA molecules used as primers for DNA polymerase during DNA replication.</text>
</comment>
<feature type="domain" description="Toprim" evidence="13">
    <location>
        <begin position="278"/>
        <end position="360"/>
    </location>
</feature>
<evidence type="ECO:0000259" key="13">
    <source>
        <dbReference type="PROSITE" id="PS50880"/>
    </source>
</evidence>
<accession>A0ABY4X7Z4</accession>
<dbReference type="Gene3D" id="3.90.980.10">
    <property type="entry name" value="DNA primase, catalytic core, N-terminal domain"/>
    <property type="match status" value="1"/>
</dbReference>
<evidence type="ECO:0000313" key="15">
    <source>
        <dbReference type="Proteomes" id="UP001056937"/>
    </source>
</evidence>
<evidence type="ECO:0000256" key="9">
    <source>
        <dbReference type="ARBA" id="ARBA00022842"/>
    </source>
</evidence>
<dbReference type="PROSITE" id="PS50880">
    <property type="entry name" value="TOPRIM"/>
    <property type="match status" value="1"/>
</dbReference>
<keyword evidence="6 12" id="KW-0479">Metal-binding</keyword>
<evidence type="ECO:0000313" key="14">
    <source>
        <dbReference type="EMBL" id="USI73042.1"/>
    </source>
</evidence>
<dbReference type="SMART" id="SM00400">
    <property type="entry name" value="ZnF_CHCC"/>
    <property type="match status" value="1"/>
</dbReference>
<dbReference type="InterPro" id="IPR036977">
    <property type="entry name" value="DNA_primase_Znf_CHC2"/>
</dbReference>
<proteinExistence type="inferred from homology"/>
<comment type="catalytic activity">
    <reaction evidence="12">
        <text>ssDNA + n NTP = ssDNA/pppN(pN)n-1 hybrid + (n-1) diphosphate.</text>
        <dbReference type="EC" id="2.7.7.101"/>
    </reaction>
</comment>
<dbReference type="SUPFAM" id="SSF56731">
    <property type="entry name" value="DNA primase core"/>
    <property type="match status" value="1"/>
</dbReference>
<name>A0ABY4X7Z4_9SPHN</name>
<dbReference type="PANTHER" id="PTHR30313:SF2">
    <property type="entry name" value="DNA PRIMASE"/>
    <property type="match status" value="1"/>
</dbReference>
<dbReference type="Pfam" id="PF13662">
    <property type="entry name" value="Toprim_4"/>
    <property type="match status" value="1"/>
</dbReference>
<dbReference type="EMBL" id="CP084930">
    <property type="protein sequence ID" value="USI73042.1"/>
    <property type="molecule type" value="Genomic_DNA"/>
</dbReference>
<evidence type="ECO:0000256" key="1">
    <source>
        <dbReference type="ARBA" id="ARBA00022478"/>
    </source>
</evidence>
<comment type="similarity">
    <text evidence="12">Belongs to the DnaG primase family.</text>
</comment>
<organism evidence="14 15">
    <name type="scientific">Sphingomonas morindae</name>
    <dbReference type="NCBI Taxonomy" id="1541170"/>
    <lineage>
        <taxon>Bacteria</taxon>
        <taxon>Pseudomonadati</taxon>
        <taxon>Pseudomonadota</taxon>
        <taxon>Alphaproteobacteria</taxon>
        <taxon>Sphingomonadales</taxon>
        <taxon>Sphingomonadaceae</taxon>
        <taxon>Sphingomonas</taxon>
    </lineage>
</organism>
<dbReference type="Proteomes" id="UP001056937">
    <property type="component" value="Chromosome 1"/>
</dbReference>
<evidence type="ECO:0000256" key="5">
    <source>
        <dbReference type="ARBA" id="ARBA00022705"/>
    </source>
</evidence>
<dbReference type="SUPFAM" id="SSF57783">
    <property type="entry name" value="Zinc beta-ribbon"/>
    <property type="match status" value="1"/>
</dbReference>
<evidence type="ECO:0000256" key="7">
    <source>
        <dbReference type="ARBA" id="ARBA00022771"/>
    </source>
</evidence>
<dbReference type="Pfam" id="PF01807">
    <property type="entry name" value="Zn_ribbon_DnaG"/>
    <property type="match status" value="1"/>
</dbReference>
<evidence type="ECO:0000256" key="12">
    <source>
        <dbReference type="HAMAP-Rule" id="MF_00974"/>
    </source>
</evidence>
<dbReference type="Pfam" id="PF08275">
    <property type="entry name" value="DNAG_N"/>
    <property type="match status" value="1"/>
</dbReference>
<evidence type="ECO:0000256" key="6">
    <source>
        <dbReference type="ARBA" id="ARBA00022723"/>
    </source>
</evidence>
<dbReference type="InterPro" id="IPR037068">
    <property type="entry name" value="DNA_primase_core_N_sf"/>
</dbReference>
<dbReference type="InterPro" id="IPR050219">
    <property type="entry name" value="DnaG_primase"/>
</dbReference>
<dbReference type="SMART" id="SM00493">
    <property type="entry name" value="TOPRIM"/>
    <property type="match status" value="1"/>
</dbReference>
<dbReference type="Gene3D" id="3.90.580.10">
    <property type="entry name" value="Zinc finger, CHC2-type domain"/>
    <property type="match status" value="1"/>
</dbReference>
<dbReference type="InterPro" id="IPR002694">
    <property type="entry name" value="Znf_CHC2"/>
</dbReference>
<evidence type="ECO:0000256" key="11">
    <source>
        <dbReference type="ARBA" id="ARBA00023163"/>
    </source>
</evidence>
<keyword evidence="1 12" id="KW-0240">DNA-directed RNA polymerase</keyword>
<dbReference type="InterPro" id="IPR006295">
    <property type="entry name" value="DNA_primase_DnaG"/>
</dbReference>
<comment type="subunit">
    <text evidence="12">Monomer. Interacts with DnaB.</text>
</comment>
<keyword evidence="2 12" id="KW-0639">Primosome</keyword>
<evidence type="ECO:0000256" key="3">
    <source>
        <dbReference type="ARBA" id="ARBA00022679"/>
    </source>
</evidence>
<dbReference type="CDD" id="cd03364">
    <property type="entry name" value="TOPRIM_DnaG_primases"/>
    <property type="match status" value="1"/>
</dbReference>
<dbReference type="HAMAP" id="MF_00974">
    <property type="entry name" value="DNA_primase_DnaG"/>
    <property type="match status" value="1"/>
</dbReference>
<dbReference type="PANTHER" id="PTHR30313">
    <property type="entry name" value="DNA PRIMASE"/>
    <property type="match status" value="1"/>
</dbReference>
<dbReference type="InterPro" id="IPR030846">
    <property type="entry name" value="DnaG_bac"/>
</dbReference>
<comment type="cofactor">
    <cofactor evidence="12">
        <name>Zn(2+)</name>
        <dbReference type="ChEBI" id="CHEBI:29105"/>
    </cofactor>
    <text evidence="12">Binds 1 zinc ion per monomer.</text>
</comment>
<comment type="domain">
    <text evidence="12">Contains an N-terminal zinc-binding domain, a central core domain that contains the primase activity, and a C-terminal DnaB-binding domain.</text>
</comment>
<keyword evidence="3 12" id="KW-0808">Transferase</keyword>
<keyword evidence="8 12" id="KW-0862">Zinc</keyword>